<keyword evidence="4 7" id="KW-1133">Transmembrane helix</keyword>
<evidence type="ECO:0000313" key="9">
    <source>
        <dbReference type="WBParaSite" id="SMRG1_54150.1"/>
    </source>
</evidence>
<dbReference type="Proteomes" id="UP000050790">
    <property type="component" value="Unassembled WGS sequence"/>
</dbReference>
<feature type="transmembrane region" description="Helical" evidence="7">
    <location>
        <begin position="38"/>
        <end position="57"/>
    </location>
</feature>
<evidence type="ECO:0000256" key="1">
    <source>
        <dbReference type="ARBA" id="ARBA00004141"/>
    </source>
</evidence>
<evidence type="ECO:0000256" key="7">
    <source>
        <dbReference type="SAM" id="Phobius"/>
    </source>
</evidence>
<keyword evidence="5 6" id="KW-0472">Membrane</keyword>
<sequence length="196" mass="22777">MKLDQTSDESSNTFLSKVCRPVNVMHQTIIDKLYPYRITRWLFALLLFAIYVLRIASIQGFHIVSYTLAIYLLSLFISFISPKVDPAAADYSDEIPTLPRTVGEEFRPFIPRLLESKFWLSTVRAVAISIFCTYLPFLDIPVFWPILVMYFIMLFAIMMKKQIKHMIKYRYVPFTYGKPRPVGSNNKEQASPVINS</sequence>
<dbReference type="Pfam" id="PF03248">
    <property type="entry name" value="Rer1"/>
    <property type="match status" value="1"/>
</dbReference>
<dbReference type="GO" id="GO:0000139">
    <property type="term" value="C:Golgi membrane"/>
    <property type="evidence" value="ECO:0007669"/>
    <property type="project" value="TreeGrafter"/>
</dbReference>
<dbReference type="PANTHER" id="PTHR10743:SF0">
    <property type="entry name" value="PROTEIN RER1"/>
    <property type="match status" value="1"/>
</dbReference>
<accession>A0AA84ZXW1</accession>
<dbReference type="PIRSF" id="PIRSF016013">
    <property type="entry name" value="AtER_Rer1p"/>
    <property type="match status" value="1"/>
</dbReference>
<dbReference type="GO" id="GO:0006890">
    <property type="term" value="P:retrograde vesicle-mediated transport, Golgi to endoplasmic reticulum"/>
    <property type="evidence" value="ECO:0007669"/>
    <property type="project" value="TreeGrafter"/>
</dbReference>
<dbReference type="WBParaSite" id="SMRG1_54150.1">
    <property type="protein sequence ID" value="SMRG1_54150.1"/>
    <property type="gene ID" value="SMRG1_54150"/>
</dbReference>
<keyword evidence="3 7" id="KW-0812">Transmembrane</keyword>
<name>A0AA84ZXW1_9TREM</name>
<dbReference type="InterPro" id="IPR004932">
    <property type="entry name" value="Rer1"/>
</dbReference>
<dbReference type="AlphaFoldDB" id="A0AA84ZXW1"/>
<evidence type="ECO:0000313" key="8">
    <source>
        <dbReference type="Proteomes" id="UP000050790"/>
    </source>
</evidence>
<organism evidence="8 9">
    <name type="scientific">Schistosoma margrebowiei</name>
    <dbReference type="NCBI Taxonomy" id="48269"/>
    <lineage>
        <taxon>Eukaryota</taxon>
        <taxon>Metazoa</taxon>
        <taxon>Spiralia</taxon>
        <taxon>Lophotrochozoa</taxon>
        <taxon>Platyhelminthes</taxon>
        <taxon>Trematoda</taxon>
        <taxon>Digenea</taxon>
        <taxon>Strigeidida</taxon>
        <taxon>Schistosomatoidea</taxon>
        <taxon>Schistosomatidae</taxon>
        <taxon>Schistosoma</taxon>
    </lineage>
</organism>
<proteinExistence type="inferred from homology"/>
<dbReference type="GO" id="GO:0006621">
    <property type="term" value="P:protein retention in ER lumen"/>
    <property type="evidence" value="ECO:0007669"/>
    <property type="project" value="TreeGrafter"/>
</dbReference>
<comment type="subcellular location">
    <subcellularLocation>
        <location evidence="1">Membrane</location>
        <topology evidence="1">Multi-pass membrane protein</topology>
    </subcellularLocation>
</comment>
<feature type="transmembrane region" description="Helical" evidence="7">
    <location>
        <begin position="63"/>
        <end position="81"/>
    </location>
</feature>
<evidence type="ECO:0000256" key="4">
    <source>
        <dbReference type="ARBA" id="ARBA00022989"/>
    </source>
</evidence>
<evidence type="ECO:0000256" key="6">
    <source>
        <dbReference type="PIRNR" id="PIRNR016013"/>
    </source>
</evidence>
<reference evidence="9" key="1">
    <citation type="submission" date="2023-11" db="UniProtKB">
        <authorList>
            <consortium name="WormBaseParasite"/>
        </authorList>
    </citation>
    <scope>IDENTIFICATION</scope>
</reference>
<evidence type="ECO:0000256" key="5">
    <source>
        <dbReference type="ARBA" id="ARBA00023136"/>
    </source>
</evidence>
<evidence type="ECO:0000256" key="3">
    <source>
        <dbReference type="ARBA" id="ARBA00022692"/>
    </source>
</evidence>
<comment type="function">
    <text evidence="6">Involved in the retrieval of endoplasmic reticulum membrane proteins from the early Golgi compartment.</text>
</comment>
<dbReference type="PANTHER" id="PTHR10743">
    <property type="entry name" value="PROTEIN RER1"/>
    <property type="match status" value="1"/>
</dbReference>
<comment type="similarity">
    <text evidence="2 6">Belongs to the RER1 family.</text>
</comment>
<evidence type="ECO:0000256" key="2">
    <source>
        <dbReference type="ARBA" id="ARBA00006070"/>
    </source>
</evidence>
<feature type="transmembrane region" description="Helical" evidence="7">
    <location>
        <begin position="142"/>
        <end position="159"/>
    </location>
</feature>
<protein>
    <recommendedName>
        <fullName evidence="6">Protein RER1</fullName>
    </recommendedName>
</protein>
<dbReference type="GO" id="GO:0005783">
    <property type="term" value="C:endoplasmic reticulum"/>
    <property type="evidence" value="ECO:0007669"/>
    <property type="project" value="GOC"/>
</dbReference>